<sequence length="165" mass="18445">MGIAAEDFKRCIIQPTLQRLGVQSAGAEALLLATAAVESELGSFLKAEGQRTSGVYQMHGLTHRHIWDDYLGHQPELASKVRGLASQHDFLTHPHAELTTNLSYATAIALLAYLRHPEFVLLDNPTPELLAELWKQYYHPRDDLSIADFIARYKELIRPMKVAAA</sequence>
<accession>A0A160TGY3</accession>
<name>A0A160TGY3_9ZZZZ</name>
<dbReference type="AlphaFoldDB" id="A0A160TGY3"/>
<proteinExistence type="predicted"/>
<organism evidence="1">
    <name type="scientific">hydrothermal vent metagenome</name>
    <dbReference type="NCBI Taxonomy" id="652676"/>
    <lineage>
        <taxon>unclassified sequences</taxon>
        <taxon>metagenomes</taxon>
        <taxon>ecological metagenomes</taxon>
    </lineage>
</organism>
<dbReference type="EMBL" id="CZQC01000071">
    <property type="protein sequence ID" value="CUS42827.1"/>
    <property type="molecule type" value="Genomic_DNA"/>
</dbReference>
<evidence type="ECO:0000313" key="1">
    <source>
        <dbReference type="EMBL" id="CUS42827.1"/>
    </source>
</evidence>
<reference evidence="1" key="1">
    <citation type="submission" date="2015-10" db="EMBL/GenBank/DDBJ databases">
        <authorList>
            <person name="Gilbert D.G."/>
        </authorList>
    </citation>
    <scope>NUCLEOTIDE SEQUENCE</scope>
</reference>
<gene>
    <name evidence="1" type="ORF">MGWOODY_Tha2903</name>
</gene>
<protein>
    <submittedName>
        <fullName evidence="1">Uncharacterized protein</fullName>
    </submittedName>
</protein>